<dbReference type="AlphaFoldDB" id="A0A9W8HWK5"/>
<dbReference type="Proteomes" id="UP001140094">
    <property type="component" value="Unassembled WGS sequence"/>
</dbReference>
<comment type="caution">
    <text evidence="1">The sequence shown here is derived from an EMBL/GenBank/DDBJ whole genome shotgun (WGS) entry which is preliminary data.</text>
</comment>
<keyword evidence="2" id="KW-1185">Reference proteome</keyword>
<sequence>MFHTDWTHHMELEHHHHDARKDRLDELSKQYLKGIPSALLPEYMARPSDRGPDATPTSITRRPLNKLTATFALGKDTDVADSVTYTQAIESYMGLNHLDYDRYGVALLAGNTTMQYSNLYFAFTRPFGEKITWRKAVYYFLKATPTSLTTSEAQWMMTRIVLTAEQPLPEFVNNFLLLRFCAGNHQQLSMVMDCLFRAVGVPMEMMLRTHTCHDPDHHCCGADS</sequence>
<proteinExistence type="predicted"/>
<name>A0A9W8HWK5_9FUNG</name>
<dbReference type="EMBL" id="JANBUO010000487">
    <property type="protein sequence ID" value="KAJ2803756.1"/>
    <property type="molecule type" value="Genomic_DNA"/>
</dbReference>
<organism evidence="1 2">
    <name type="scientific">Coemansia guatemalensis</name>
    <dbReference type="NCBI Taxonomy" id="2761395"/>
    <lineage>
        <taxon>Eukaryota</taxon>
        <taxon>Fungi</taxon>
        <taxon>Fungi incertae sedis</taxon>
        <taxon>Zoopagomycota</taxon>
        <taxon>Kickxellomycotina</taxon>
        <taxon>Kickxellomycetes</taxon>
        <taxon>Kickxellales</taxon>
        <taxon>Kickxellaceae</taxon>
        <taxon>Coemansia</taxon>
    </lineage>
</organism>
<accession>A0A9W8HWK5</accession>
<evidence type="ECO:0000313" key="1">
    <source>
        <dbReference type="EMBL" id="KAJ2803756.1"/>
    </source>
</evidence>
<evidence type="ECO:0000313" key="2">
    <source>
        <dbReference type="Proteomes" id="UP001140094"/>
    </source>
</evidence>
<reference evidence="1" key="1">
    <citation type="submission" date="2022-07" db="EMBL/GenBank/DDBJ databases">
        <title>Phylogenomic reconstructions and comparative analyses of Kickxellomycotina fungi.</title>
        <authorList>
            <person name="Reynolds N.K."/>
            <person name="Stajich J.E."/>
            <person name="Barry K."/>
            <person name="Grigoriev I.V."/>
            <person name="Crous P."/>
            <person name="Smith M.E."/>
        </authorList>
    </citation>
    <scope>NUCLEOTIDE SEQUENCE</scope>
    <source>
        <strain evidence="1">NRRL 1565</strain>
    </source>
</reference>
<protein>
    <submittedName>
        <fullName evidence="1">Uncharacterized protein</fullName>
    </submittedName>
</protein>
<gene>
    <name evidence="1" type="ORF">H4R20_002769</name>
</gene>